<keyword evidence="1" id="KW-0472">Membrane</keyword>
<protein>
    <submittedName>
        <fullName evidence="3">EAL domain, c-di-GMP-specific phosphodiesterase class I (Or its enzymatically inactive variant)</fullName>
    </submittedName>
</protein>
<dbReference type="RefSeq" id="WP_072428463.1">
    <property type="nucleotide sequence ID" value="NZ_FPKR01000007.1"/>
</dbReference>
<gene>
    <name evidence="3" type="ORF">SAMN02745887_01944</name>
</gene>
<name>A0A1K2HI69_9NEIS</name>
<feature type="domain" description="EAL" evidence="2">
    <location>
        <begin position="265"/>
        <end position="518"/>
    </location>
</feature>
<feature type="transmembrane region" description="Helical" evidence="1">
    <location>
        <begin position="49"/>
        <end position="69"/>
    </location>
</feature>
<dbReference type="CDD" id="cd01948">
    <property type="entry name" value="EAL"/>
    <property type="match status" value="1"/>
</dbReference>
<dbReference type="Pfam" id="PF00563">
    <property type="entry name" value="EAL"/>
    <property type="match status" value="1"/>
</dbReference>
<proteinExistence type="predicted"/>
<feature type="transmembrane region" description="Helical" evidence="1">
    <location>
        <begin position="12"/>
        <end position="29"/>
    </location>
</feature>
<dbReference type="Proteomes" id="UP000186513">
    <property type="component" value="Unassembled WGS sequence"/>
</dbReference>
<dbReference type="EMBL" id="FPKR01000007">
    <property type="protein sequence ID" value="SFZ76411.1"/>
    <property type="molecule type" value="Genomic_DNA"/>
</dbReference>
<keyword evidence="1" id="KW-1133">Transmembrane helix</keyword>
<keyword evidence="4" id="KW-1185">Reference proteome</keyword>
<evidence type="ECO:0000259" key="2">
    <source>
        <dbReference type="PROSITE" id="PS50883"/>
    </source>
</evidence>
<organism evidence="3 4">
    <name type="scientific">Chitinimonas taiwanensis DSM 18899</name>
    <dbReference type="NCBI Taxonomy" id="1121279"/>
    <lineage>
        <taxon>Bacteria</taxon>
        <taxon>Pseudomonadati</taxon>
        <taxon>Pseudomonadota</taxon>
        <taxon>Betaproteobacteria</taxon>
        <taxon>Neisseriales</taxon>
        <taxon>Chitinibacteraceae</taxon>
        <taxon>Chitinimonas</taxon>
    </lineage>
</organism>
<dbReference type="PANTHER" id="PTHR33121">
    <property type="entry name" value="CYCLIC DI-GMP PHOSPHODIESTERASE PDEF"/>
    <property type="match status" value="1"/>
</dbReference>
<feature type="transmembrane region" description="Helical" evidence="1">
    <location>
        <begin position="81"/>
        <end position="102"/>
    </location>
</feature>
<evidence type="ECO:0000256" key="1">
    <source>
        <dbReference type="SAM" id="Phobius"/>
    </source>
</evidence>
<sequence>MTASLLTPFPPLLQALSFGLFAMAVVHVCQRLVERSAMVIGSAARHVAFSRAAMGIGSMVWALDAGGMFMYPGRLPQPAQLAPSIAALIILVATCRLTVPALAGTRRSIWVALAAIGLALGMLLGHLVLVSSFGAQLGQFNWQAALAGLLLAGVLATSLALRHRSARLRAIQAQFQPLGWPDKALAALAIVPLHWLLMNMLPLPSQLPAAATEGMPLLITLVLFGMLMALDYLRHLPSDLQADAAGKLPMPYGGVESMVPASQQLAILIEHLPRLLSSAALRLHFQPIVDTQGELRRLEVLSRIDDTLLGRVHPERFFRACDLAGLTVLADRTVLLGALAHVHAWQRGQGPRLCITVNVAPQTLLDAGFEAWLLHQLHMYAIEAWRLKLELTEHALIANAGAMGDALRSLKRAGIGVLMDDFGAGYSSLGLLADLPIEGIKCDRQLIHALPTDRKRQVLLRHACQLARELGLSVTVEGVESAEEALWVRRLGAELLQGFHLAKPMAAESLLAWHAQQQPSPVAQAQVIPTV</sequence>
<dbReference type="Gene3D" id="3.20.20.450">
    <property type="entry name" value="EAL domain"/>
    <property type="match status" value="1"/>
</dbReference>
<feature type="transmembrane region" description="Helical" evidence="1">
    <location>
        <begin position="142"/>
        <end position="163"/>
    </location>
</feature>
<dbReference type="InterPro" id="IPR035919">
    <property type="entry name" value="EAL_sf"/>
</dbReference>
<dbReference type="InterPro" id="IPR050706">
    <property type="entry name" value="Cyclic-di-GMP_PDE-like"/>
</dbReference>
<feature type="transmembrane region" description="Helical" evidence="1">
    <location>
        <begin position="215"/>
        <end position="233"/>
    </location>
</feature>
<dbReference type="OrthoDB" id="9047525at2"/>
<dbReference type="STRING" id="1121279.SAMN02745887_01944"/>
<dbReference type="SUPFAM" id="SSF141868">
    <property type="entry name" value="EAL domain-like"/>
    <property type="match status" value="1"/>
</dbReference>
<dbReference type="PROSITE" id="PS50883">
    <property type="entry name" value="EAL"/>
    <property type="match status" value="1"/>
</dbReference>
<dbReference type="SMART" id="SM00052">
    <property type="entry name" value="EAL"/>
    <property type="match status" value="1"/>
</dbReference>
<evidence type="ECO:0000313" key="3">
    <source>
        <dbReference type="EMBL" id="SFZ76411.1"/>
    </source>
</evidence>
<accession>A0A1K2HI69</accession>
<dbReference type="PANTHER" id="PTHR33121:SF70">
    <property type="entry name" value="SIGNALING PROTEIN YKOW"/>
    <property type="match status" value="1"/>
</dbReference>
<keyword evidence="1" id="KW-0812">Transmembrane</keyword>
<dbReference type="AlphaFoldDB" id="A0A1K2HI69"/>
<dbReference type="GO" id="GO:0071111">
    <property type="term" value="F:cyclic-guanylate-specific phosphodiesterase activity"/>
    <property type="evidence" value="ECO:0007669"/>
    <property type="project" value="InterPro"/>
</dbReference>
<reference evidence="3 4" key="1">
    <citation type="submission" date="2016-11" db="EMBL/GenBank/DDBJ databases">
        <authorList>
            <person name="Jaros S."/>
            <person name="Januszkiewicz K."/>
            <person name="Wedrychowicz H."/>
        </authorList>
    </citation>
    <scope>NUCLEOTIDE SEQUENCE [LARGE SCALE GENOMIC DNA]</scope>
    <source>
        <strain evidence="3 4">DSM 18899</strain>
    </source>
</reference>
<feature type="transmembrane region" description="Helical" evidence="1">
    <location>
        <begin position="109"/>
        <end position="130"/>
    </location>
</feature>
<evidence type="ECO:0000313" key="4">
    <source>
        <dbReference type="Proteomes" id="UP000186513"/>
    </source>
</evidence>
<dbReference type="InterPro" id="IPR001633">
    <property type="entry name" value="EAL_dom"/>
</dbReference>